<keyword evidence="3" id="KW-1185">Reference proteome</keyword>
<evidence type="ECO:0000313" key="3">
    <source>
        <dbReference type="Proteomes" id="UP000800981"/>
    </source>
</evidence>
<protein>
    <submittedName>
        <fullName evidence="2">GAF domain-containing protein</fullName>
    </submittedName>
</protein>
<dbReference type="EMBL" id="JAANNP010000069">
    <property type="protein sequence ID" value="NHC15913.1"/>
    <property type="molecule type" value="Genomic_DNA"/>
</dbReference>
<dbReference type="Gene3D" id="3.30.450.40">
    <property type="match status" value="1"/>
</dbReference>
<name>A0ABX0GY71_9ACTN</name>
<dbReference type="RefSeq" id="WP_166284396.1">
    <property type="nucleotide sequence ID" value="NZ_JAANNP010000069.1"/>
</dbReference>
<feature type="non-terminal residue" evidence="2">
    <location>
        <position position="157"/>
    </location>
</feature>
<dbReference type="Pfam" id="PF13185">
    <property type="entry name" value="GAF_2"/>
    <property type="match status" value="1"/>
</dbReference>
<dbReference type="Proteomes" id="UP000800981">
    <property type="component" value="Unassembled WGS sequence"/>
</dbReference>
<reference evidence="2 3" key="1">
    <citation type="submission" date="2020-03" db="EMBL/GenBank/DDBJ databases">
        <title>Two novel Motilibacter sp.</title>
        <authorList>
            <person name="Liu S."/>
        </authorList>
    </citation>
    <scope>NUCLEOTIDE SEQUENCE [LARGE SCALE GENOMIC DNA]</scope>
    <source>
        <strain evidence="2 3">E257</strain>
    </source>
</reference>
<comment type="caution">
    <text evidence="2">The sequence shown here is derived from an EMBL/GenBank/DDBJ whole genome shotgun (WGS) entry which is preliminary data.</text>
</comment>
<evidence type="ECO:0000313" key="2">
    <source>
        <dbReference type="EMBL" id="NHC15913.1"/>
    </source>
</evidence>
<evidence type="ECO:0000259" key="1">
    <source>
        <dbReference type="Pfam" id="PF13185"/>
    </source>
</evidence>
<organism evidence="2 3">
    <name type="scientific">Motilibacter deserti</name>
    <dbReference type="NCBI Taxonomy" id="2714956"/>
    <lineage>
        <taxon>Bacteria</taxon>
        <taxon>Bacillati</taxon>
        <taxon>Actinomycetota</taxon>
        <taxon>Actinomycetes</taxon>
        <taxon>Motilibacterales</taxon>
        <taxon>Motilibacteraceae</taxon>
        <taxon>Motilibacter</taxon>
    </lineage>
</organism>
<sequence>MSSTHEVLQELAGIVLADEPLEAVLDRLTALARDAVEPAEDVSLTLVEGDRAWTAAHTGQLSLDADELQYERGYGPCMDAGRAGITLLISDMRTEERWPAYTPAAAERGVGSSLSVPLPLQSSVIGALNVYSTHPRAFDDPGAALVGEEVARYAAVA</sequence>
<dbReference type="InterPro" id="IPR029016">
    <property type="entry name" value="GAF-like_dom_sf"/>
</dbReference>
<proteinExistence type="predicted"/>
<gene>
    <name evidence="2" type="ORF">G9H71_19195</name>
</gene>
<dbReference type="SUPFAM" id="SSF55781">
    <property type="entry name" value="GAF domain-like"/>
    <property type="match status" value="1"/>
</dbReference>
<dbReference type="InterPro" id="IPR003018">
    <property type="entry name" value="GAF"/>
</dbReference>
<feature type="domain" description="GAF" evidence="1">
    <location>
        <begin position="20"/>
        <end position="157"/>
    </location>
</feature>
<accession>A0ABX0GY71</accession>